<accession>A0A212ITA3</accession>
<dbReference type="NCBIfam" id="TIGR03936">
    <property type="entry name" value="sam_1_link_chp"/>
    <property type="match status" value="1"/>
</dbReference>
<dbReference type="Pfam" id="PF19864">
    <property type="entry name" value="Radical_SAM_N2"/>
    <property type="match status" value="1"/>
</dbReference>
<dbReference type="EMBL" id="FLUQ01000001">
    <property type="protein sequence ID" value="SBV90431.1"/>
    <property type="molecule type" value="Genomic_DNA"/>
</dbReference>
<dbReference type="InterPro" id="IPR045784">
    <property type="entry name" value="Radical_SAM_N2"/>
</dbReference>
<dbReference type="InterPro" id="IPR007197">
    <property type="entry name" value="rSAM"/>
</dbReference>
<dbReference type="PANTHER" id="PTHR42731">
    <property type="entry name" value="SLL1084 PROTEIN"/>
    <property type="match status" value="1"/>
</dbReference>
<name>A0A212ITA3_9DELT</name>
<dbReference type="CDD" id="cd01335">
    <property type="entry name" value="Radical_SAM"/>
    <property type="match status" value="1"/>
</dbReference>
<evidence type="ECO:0000313" key="2">
    <source>
        <dbReference type="EMBL" id="SBV90431.1"/>
    </source>
</evidence>
<dbReference type="NCBIfam" id="TIGR03960">
    <property type="entry name" value="rSAM_fuse_unch"/>
    <property type="match status" value="1"/>
</dbReference>
<reference evidence="2" key="1">
    <citation type="submission" date="2016-04" db="EMBL/GenBank/DDBJ databases">
        <authorList>
            <person name="Evans L.H."/>
            <person name="Alamgir A."/>
            <person name="Owens N."/>
            <person name="Weber N.D."/>
            <person name="Virtaneva K."/>
            <person name="Barbian K."/>
            <person name="Babar A."/>
            <person name="Rosenke K."/>
        </authorList>
    </citation>
    <scope>NUCLEOTIDE SEQUENCE</scope>
    <source>
        <strain evidence="2">86</strain>
    </source>
</reference>
<dbReference type="InterPro" id="IPR058240">
    <property type="entry name" value="rSAM_sf"/>
</dbReference>
<gene>
    <name evidence="2" type="ORF">KL86DPRO_10020</name>
</gene>
<dbReference type="Pfam" id="PF04055">
    <property type="entry name" value="Radical_SAM"/>
    <property type="match status" value="1"/>
</dbReference>
<dbReference type="Gene3D" id="3.80.30.20">
    <property type="entry name" value="tm_1862 like domain"/>
    <property type="match status" value="1"/>
</dbReference>
<dbReference type="SFLD" id="SFLDS00029">
    <property type="entry name" value="Radical_SAM"/>
    <property type="match status" value="1"/>
</dbReference>
<dbReference type="InterPro" id="IPR006638">
    <property type="entry name" value="Elp3/MiaA/NifB-like_rSAM"/>
</dbReference>
<dbReference type="GO" id="GO:0051536">
    <property type="term" value="F:iron-sulfur cluster binding"/>
    <property type="evidence" value="ECO:0007669"/>
    <property type="project" value="InterPro"/>
</dbReference>
<dbReference type="AlphaFoldDB" id="A0A212ITA3"/>
<organism evidence="2">
    <name type="scientific">uncultured delta proteobacterium</name>
    <dbReference type="NCBI Taxonomy" id="34034"/>
    <lineage>
        <taxon>Bacteria</taxon>
        <taxon>Deltaproteobacteria</taxon>
        <taxon>environmental samples</taxon>
    </lineage>
</organism>
<dbReference type="InterPro" id="IPR023404">
    <property type="entry name" value="rSAM_horseshoe"/>
</dbReference>
<dbReference type="Pfam" id="PF10105">
    <property type="entry name" value="DUF2344"/>
    <property type="match status" value="1"/>
</dbReference>
<proteinExistence type="predicted"/>
<protein>
    <submittedName>
        <fullName evidence="2">Radical SAM domain protein</fullName>
    </submittedName>
</protein>
<dbReference type="SFLD" id="SFLDG01082">
    <property type="entry name" value="B12-binding_domain_containing"/>
    <property type="match status" value="1"/>
</dbReference>
<dbReference type="PANTHER" id="PTHR42731:SF1">
    <property type="entry name" value="RADICAL SAM DOMAIN PROTEIN"/>
    <property type="match status" value="1"/>
</dbReference>
<dbReference type="InterPro" id="IPR018768">
    <property type="entry name" value="DUF2344"/>
</dbReference>
<dbReference type="PROSITE" id="PS51918">
    <property type="entry name" value="RADICAL_SAM"/>
    <property type="match status" value="1"/>
</dbReference>
<dbReference type="SUPFAM" id="SSF102114">
    <property type="entry name" value="Radical SAM enzymes"/>
    <property type="match status" value="1"/>
</dbReference>
<sequence length="874" mass="96661">MRHLLPLLPKPSRYLGIEPGSVHKDSARVSLRVALAFPDKYEVGMSYLGQKILYGILNARENWQAERLFAPDLDAAAVLREHNTPLATMESDTPLADLAAIGFSITHELCYTNVLYMLDLGGIPLHAADRSREPGKWPLIMAGGGCALAAEPLTPFVDIMFLGEGEAMIVETLEILERYRGTVHTATDREAMLREMAKVPGVYVPEFFAPGPDGAMRPLFADIPKPGRRIVPDLDDGAYPVEQVIPFGAVHNRLALEIARGCTRGCRFCQAGMTYRPIRERSVASLNATLESCLSGTGYGEVSFLSLSTGDFSALKSLFTACAARCREEEISLSLPSLRVGSVDDDIMGQIAGIRRTGATLAPEAGSQRLRDVINKGVTENDLICHIQKLFEHGWQQIKLYFMIGLPTETDEDIFAIADLCRKARDAAGPGIKRLQITAGISPFVPKPHTPFQWEAQISREEIHRRVGLLLGELKKEKRIVMRWHDPATSFLEGIFSRGDRRLAPVVERAYAKGAVFASWMEHFSLDPWLEAMAEEGLSPEAYQAAIPPDAPLAWDHLENGVSREFLLRERANAMAGKTVNDCRYGACLACGACDTKTPSLLPKRDEGARYANALNFPQRDQNGHAPVLDAHGRVVPKDGWKKEEETPQGAKKRPPAISEHLAHKAMHLQLWYERKGLSAYLSQLELQSLFERALRRADIPLSFSQGFHPLPVLSFCRALPVGVSSEGEWLSIHLREYRDPAAVVAGLGTILQGLTVTDAEILMVNRRPAESEADIFRLEYTGDPARRESFMNAWRAIAGSAAIPWTRATKKGDKEGDVREALKKILFTDEDACILQMSWENGYVSPLALVRAALAHVTADFALSEFSLTKLRR</sequence>
<evidence type="ECO:0000259" key="1">
    <source>
        <dbReference type="PROSITE" id="PS51918"/>
    </source>
</evidence>
<dbReference type="InterPro" id="IPR023862">
    <property type="entry name" value="CHP03960_rSAM"/>
</dbReference>
<feature type="domain" description="Radical SAM core" evidence="1">
    <location>
        <begin position="248"/>
        <end position="481"/>
    </location>
</feature>
<dbReference type="SMART" id="SM00729">
    <property type="entry name" value="Elp3"/>
    <property type="match status" value="1"/>
</dbReference>
<dbReference type="GO" id="GO:0003824">
    <property type="term" value="F:catalytic activity"/>
    <property type="evidence" value="ECO:0007669"/>
    <property type="project" value="InterPro"/>
</dbReference>